<comment type="similarity">
    <text evidence="4">Belongs to the dihydroorotate dehydrogenase family. Type 1 subfamily.</text>
</comment>
<dbReference type="InterPro" id="IPR050074">
    <property type="entry name" value="DHO_dehydrogenase"/>
</dbReference>
<dbReference type="PANTHER" id="PTHR48109">
    <property type="entry name" value="DIHYDROOROTATE DEHYDROGENASE (QUINONE), MITOCHONDRIAL-RELATED"/>
    <property type="match status" value="1"/>
</dbReference>
<sequence>MARRRGSKGSVDLTTTVGSLALTNPVMTASGTAGHGDELGAYVDLSSLGAVVVKSLSAEPWAGNAAPRVHETPAGMINSVGLQGPGVRKWLEEELPAVIATGATVVASIWGTTIEDYAKAAELLRDAPSEVVAVEVNVSCPNLHDRNRMFAHAPETTAEAIQAASVCGRPMWAKLSPNVSDLASIAKAAHSAGADAVTLVNTVLGMAIDTETRTYRLGGGGGGLSGPAIHPVAVRAVHDVHAAYPEIPIIGVGGVARGVDAIELMMAGASAVQIGTASFADPRSVARVLDEIEAWCADHSVGSVRELIGVVHGR</sequence>
<evidence type="ECO:0000256" key="2">
    <source>
        <dbReference type="ARBA" id="ARBA00004496"/>
    </source>
</evidence>
<comment type="subcellular location">
    <subcellularLocation>
        <location evidence="2">Cytoplasm</location>
    </subcellularLocation>
</comment>
<keyword evidence="9" id="KW-0560">Oxidoreductase</keyword>
<dbReference type="InterPro" id="IPR033888">
    <property type="entry name" value="DHOD_1B"/>
</dbReference>
<evidence type="ECO:0000256" key="7">
    <source>
        <dbReference type="ARBA" id="ARBA00022643"/>
    </source>
</evidence>
<dbReference type="EMBL" id="CAEZTY010000081">
    <property type="protein sequence ID" value="CAB4595505.1"/>
    <property type="molecule type" value="Genomic_DNA"/>
</dbReference>
<dbReference type="SUPFAM" id="SSF51395">
    <property type="entry name" value="FMN-linked oxidoreductases"/>
    <property type="match status" value="1"/>
</dbReference>
<dbReference type="PIRSF" id="PIRSF000164">
    <property type="entry name" value="DHO_oxidase"/>
    <property type="match status" value="1"/>
</dbReference>
<dbReference type="GO" id="GO:0044205">
    <property type="term" value="P:'de novo' UMP biosynthetic process"/>
    <property type="evidence" value="ECO:0007669"/>
    <property type="project" value="UniProtKB-UniPathway"/>
</dbReference>
<dbReference type="PANTHER" id="PTHR48109:SF1">
    <property type="entry name" value="DIHYDROOROTATE DEHYDROGENASE (FUMARATE)"/>
    <property type="match status" value="1"/>
</dbReference>
<dbReference type="InterPro" id="IPR013785">
    <property type="entry name" value="Aldolase_TIM"/>
</dbReference>
<evidence type="ECO:0000256" key="9">
    <source>
        <dbReference type="ARBA" id="ARBA00023002"/>
    </source>
</evidence>
<protein>
    <submittedName>
        <fullName evidence="11">Unannotated protein</fullName>
    </submittedName>
</protein>
<evidence type="ECO:0000256" key="3">
    <source>
        <dbReference type="ARBA" id="ARBA00004725"/>
    </source>
</evidence>
<evidence type="ECO:0000256" key="6">
    <source>
        <dbReference type="ARBA" id="ARBA00022630"/>
    </source>
</evidence>
<dbReference type="Gene3D" id="3.20.20.70">
    <property type="entry name" value="Aldolase class I"/>
    <property type="match status" value="1"/>
</dbReference>
<dbReference type="InterPro" id="IPR024920">
    <property type="entry name" value="Dihydroorotate_DH_1"/>
</dbReference>
<evidence type="ECO:0000259" key="10">
    <source>
        <dbReference type="Pfam" id="PF01180"/>
    </source>
</evidence>
<gene>
    <name evidence="11" type="ORF">UFOPK1762_01594</name>
</gene>
<name>A0A6J6G8V2_9ZZZZ</name>
<dbReference type="UniPathway" id="UPA00070"/>
<keyword evidence="5" id="KW-0963">Cytoplasm</keyword>
<dbReference type="CDD" id="cd04740">
    <property type="entry name" value="DHOD_1B_like"/>
    <property type="match status" value="1"/>
</dbReference>
<dbReference type="InterPro" id="IPR012135">
    <property type="entry name" value="Dihydroorotate_DH_1_2"/>
</dbReference>
<dbReference type="Pfam" id="PF01180">
    <property type="entry name" value="DHO_dh"/>
    <property type="match status" value="1"/>
</dbReference>
<evidence type="ECO:0000256" key="4">
    <source>
        <dbReference type="ARBA" id="ARBA00008008"/>
    </source>
</evidence>
<dbReference type="InterPro" id="IPR005720">
    <property type="entry name" value="Dihydroorotate_DH_cat"/>
</dbReference>
<dbReference type="NCBIfam" id="NF005574">
    <property type="entry name" value="PRK07259.1"/>
    <property type="match status" value="1"/>
</dbReference>
<dbReference type="AlphaFoldDB" id="A0A6J6G8V2"/>
<evidence type="ECO:0000256" key="1">
    <source>
        <dbReference type="ARBA" id="ARBA00001917"/>
    </source>
</evidence>
<organism evidence="11">
    <name type="scientific">freshwater metagenome</name>
    <dbReference type="NCBI Taxonomy" id="449393"/>
    <lineage>
        <taxon>unclassified sequences</taxon>
        <taxon>metagenomes</taxon>
        <taxon>ecological metagenomes</taxon>
    </lineage>
</organism>
<dbReference type="GO" id="GO:0004152">
    <property type="term" value="F:dihydroorotate dehydrogenase activity"/>
    <property type="evidence" value="ECO:0007669"/>
    <property type="project" value="InterPro"/>
</dbReference>
<keyword evidence="6" id="KW-0285">Flavoprotein</keyword>
<dbReference type="GO" id="GO:0006207">
    <property type="term" value="P:'de novo' pyrimidine nucleobase biosynthetic process"/>
    <property type="evidence" value="ECO:0007669"/>
    <property type="project" value="TreeGrafter"/>
</dbReference>
<accession>A0A6J6G8V2</accession>
<dbReference type="InterPro" id="IPR049622">
    <property type="entry name" value="Dihydroorotate_DH_I"/>
</dbReference>
<dbReference type="HAMAP" id="MF_00224">
    <property type="entry name" value="DHO_dh_type1"/>
    <property type="match status" value="1"/>
</dbReference>
<dbReference type="GO" id="GO:0005737">
    <property type="term" value="C:cytoplasm"/>
    <property type="evidence" value="ECO:0007669"/>
    <property type="project" value="UniProtKB-SubCell"/>
</dbReference>
<dbReference type="NCBIfam" id="TIGR01037">
    <property type="entry name" value="pyrD_sub1_fam"/>
    <property type="match status" value="1"/>
</dbReference>
<keyword evidence="8" id="KW-0665">Pyrimidine biosynthesis</keyword>
<evidence type="ECO:0000313" key="11">
    <source>
        <dbReference type="EMBL" id="CAB4595505.1"/>
    </source>
</evidence>
<keyword evidence="7" id="KW-0288">FMN</keyword>
<proteinExistence type="inferred from homology"/>
<evidence type="ECO:0000256" key="5">
    <source>
        <dbReference type="ARBA" id="ARBA00022490"/>
    </source>
</evidence>
<comment type="pathway">
    <text evidence="3">Pyrimidine metabolism; UMP biosynthesis via de novo pathway.</text>
</comment>
<comment type="cofactor">
    <cofactor evidence="1">
        <name>FMN</name>
        <dbReference type="ChEBI" id="CHEBI:58210"/>
    </cofactor>
</comment>
<evidence type="ECO:0000256" key="8">
    <source>
        <dbReference type="ARBA" id="ARBA00022975"/>
    </source>
</evidence>
<reference evidence="11" key="1">
    <citation type="submission" date="2020-05" db="EMBL/GenBank/DDBJ databases">
        <authorList>
            <person name="Chiriac C."/>
            <person name="Salcher M."/>
            <person name="Ghai R."/>
            <person name="Kavagutti S V."/>
        </authorList>
    </citation>
    <scope>NUCLEOTIDE SEQUENCE</scope>
</reference>
<feature type="domain" description="Dihydroorotate dehydrogenase catalytic" evidence="10">
    <location>
        <begin position="13"/>
        <end position="294"/>
    </location>
</feature>